<evidence type="ECO:0000313" key="2">
    <source>
        <dbReference type="Proteomes" id="UP001303946"/>
    </source>
</evidence>
<protein>
    <submittedName>
        <fullName evidence="1">Uncharacterized protein</fullName>
    </submittedName>
</protein>
<proteinExistence type="predicted"/>
<dbReference type="RefSeq" id="WP_316703661.1">
    <property type="nucleotide sequence ID" value="NZ_CP136336.1"/>
</dbReference>
<name>A0ABZ0D7T5_9BURK</name>
<dbReference type="EMBL" id="CP136336">
    <property type="protein sequence ID" value="WOB10769.1"/>
    <property type="molecule type" value="Genomic_DNA"/>
</dbReference>
<accession>A0ABZ0D7T5</accession>
<keyword evidence="2" id="KW-1185">Reference proteome</keyword>
<gene>
    <name evidence="1" type="ORF">RXV79_12095</name>
</gene>
<dbReference type="Proteomes" id="UP001303946">
    <property type="component" value="Chromosome"/>
</dbReference>
<organism evidence="1 2">
    <name type="scientific">Piscinibacter gummiphilus</name>
    <dbReference type="NCBI Taxonomy" id="946333"/>
    <lineage>
        <taxon>Bacteria</taxon>
        <taxon>Pseudomonadati</taxon>
        <taxon>Pseudomonadota</taxon>
        <taxon>Betaproteobacteria</taxon>
        <taxon>Burkholderiales</taxon>
        <taxon>Sphaerotilaceae</taxon>
        <taxon>Piscinibacter</taxon>
    </lineage>
</organism>
<reference evidence="1 2" key="1">
    <citation type="submission" date="2023-10" db="EMBL/GenBank/DDBJ databases">
        <title>Bacteria for the degradation of biodegradable plastic PBAT(Polybutylene adipate terephthalate).</title>
        <authorList>
            <person name="Weon H.-Y."/>
            <person name="Yeon J."/>
        </authorList>
    </citation>
    <scope>NUCLEOTIDE SEQUENCE [LARGE SCALE GENOMIC DNA]</scope>
    <source>
        <strain evidence="1 2">SBD 7-3</strain>
    </source>
</reference>
<evidence type="ECO:0000313" key="1">
    <source>
        <dbReference type="EMBL" id="WOB10769.1"/>
    </source>
</evidence>
<sequence length="138" mass="15049">MAKRTVKGADHSKAWNDLELEAMDAVAMASEAVAILETQLMVLCDDVAYGAFDLMKVAHDKADQAFRALRPGATGATDAFEAASCKLAVAASVLYVVAEDKDQQVLWGVYRLMELARDKVNDVVLRKLATLERESHHA</sequence>